<keyword evidence="1" id="KW-0677">Repeat</keyword>
<dbReference type="PANTHER" id="PTHR24198">
    <property type="entry name" value="ANKYRIN REPEAT AND PROTEIN KINASE DOMAIN-CONTAINING PROTEIN"/>
    <property type="match status" value="1"/>
</dbReference>
<reference evidence="5" key="1">
    <citation type="journal article" date="2020" name="Stud. Mycol.">
        <title>101 Dothideomycetes genomes: A test case for predicting lifestyles and emergence of pathogens.</title>
        <authorList>
            <person name="Haridas S."/>
            <person name="Albert R."/>
            <person name="Binder M."/>
            <person name="Bloem J."/>
            <person name="LaButti K."/>
            <person name="Salamov A."/>
            <person name="Andreopoulos B."/>
            <person name="Baker S."/>
            <person name="Barry K."/>
            <person name="Bills G."/>
            <person name="Bluhm B."/>
            <person name="Cannon C."/>
            <person name="Castanera R."/>
            <person name="Culley D."/>
            <person name="Daum C."/>
            <person name="Ezra D."/>
            <person name="Gonzalez J."/>
            <person name="Henrissat B."/>
            <person name="Kuo A."/>
            <person name="Liang C."/>
            <person name="Lipzen A."/>
            <person name="Lutzoni F."/>
            <person name="Magnuson J."/>
            <person name="Mondo S."/>
            <person name="Nolan M."/>
            <person name="Ohm R."/>
            <person name="Pangilinan J."/>
            <person name="Park H.-J."/>
            <person name="Ramirez L."/>
            <person name="Alfaro M."/>
            <person name="Sun H."/>
            <person name="Tritt A."/>
            <person name="Yoshinaga Y."/>
            <person name="Zwiers L.-H."/>
            <person name="Turgeon B."/>
            <person name="Goodwin S."/>
            <person name="Spatafora J."/>
            <person name="Crous P."/>
            <person name="Grigoriev I."/>
        </authorList>
    </citation>
    <scope>NUCLEOTIDE SEQUENCE [LARGE SCALE GENOMIC DNA]</scope>
    <source>
        <strain evidence="5">CBS 304.66</strain>
    </source>
</reference>
<dbReference type="SMART" id="SM00248">
    <property type="entry name" value="ANK"/>
    <property type="match status" value="2"/>
</dbReference>
<comment type="caution">
    <text evidence="4">The sequence shown here is derived from an EMBL/GenBank/DDBJ whole genome shotgun (WGS) entry which is preliminary data.</text>
</comment>
<keyword evidence="5" id="KW-1185">Reference proteome</keyword>
<proteinExistence type="predicted"/>
<evidence type="ECO:0000256" key="3">
    <source>
        <dbReference type="PROSITE-ProRule" id="PRU00023"/>
    </source>
</evidence>
<accession>A0A9P4JZX1</accession>
<dbReference type="InterPro" id="IPR002110">
    <property type="entry name" value="Ankyrin_rpt"/>
</dbReference>
<evidence type="ECO:0000256" key="1">
    <source>
        <dbReference type="ARBA" id="ARBA00022737"/>
    </source>
</evidence>
<dbReference type="Pfam" id="PF12796">
    <property type="entry name" value="Ank_2"/>
    <property type="match status" value="1"/>
</dbReference>
<protein>
    <submittedName>
        <fullName evidence="4">Ankyrin</fullName>
    </submittedName>
</protein>
<dbReference type="Proteomes" id="UP000800093">
    <property type="component" value="Unassembled WGS sequence"/>
</dbReference>
<dbReference type="AlphaFoldDB" id="A0A9P4JZX1"/>
<keyword evidence="2 3" id="KW-0040">ANK repeat</keyword>
<feature type="non-terminal residue" evidence="4">
    <location>
        <position position="74"/>
    </location>
</feature>
<dbReference type="PANTHER" id="PTHR24198:SF165">
    <property type="entry name" value="ANKYRIN REPEAT-CONTAINING PROTEIN-RELATED"/>
    <property type="match status" value="1"/>
</dbReference>
<dbReference type="PROSITE" id="PS50297">
    <property type="entry name" value="ANK_REP_REGION"/>
    <property type="match status" value="2"/>
</dbReference>
<evidence type="ECO:0000256" key="2">
    <source>
        <dbReference type="ARBA" id="ARBA00023043"/>
    </source>
</evidence>
<feature type="repeat" description="ANK" evidence="3">
    <location>
        <begin position="52"/>
        <end position="74"/>
    </location>
</feature>
<dbReference type="SUPFAM" id="SSF48403">
    <property type="entry name" value="Ankyrin repeat"/>
    <property type="match status" value="1"/>
</dbReference>
<feature type="repeat" description="ANK" evidence="3">
    <location>
        <begin position="19"/>
        <end position="51"/>
    </location>
</feature>
<dbReference type="InterPro" id="IPR036770">
    <property type="entry name" value="Ankyrin_rpt-contain_sf"/>
</dbReference>
<organism evidence="4 5">
    <name type="scientific">Lojkania enalia</name>
    <dbReference type="NCBI Taxonomy" id="147567"/>
    <lineage>
        <taxon>Eukaryota</taxon>
        <taxon>Fungi</taxon>
        <taxon>Dikarya</taxon>
        <taxon>Ascomycota</taxon>
        <taxon>Pezizomycotina</taxon>
        <taxon>Dothideomycetes</taxon>
        <taxon>Pleosporomycetidae</taxon>
        <taxon>Pleosporales</taxon>
        <taxon>Pleosporales incertae sedis</taxon>
        <taxon>Lojkania</taxon>
    </lineage>
</organism>
<evidence type="ECO:0000313" key="4">
    <source>
        <dbReference type="EMBL" id="KAF2258890.1"/>
    </source>
</evidence>
<dbReference type="EMBL" id="ML986731">
    <property type="protein sequence ID" value="KAF2258890.1"/>
    <property type="molecule type" value="Genomic_DNA"/>
</dbReference>
<sequence length="74" mass="8422">MADILKQKGLDVDIPDRNDERTALQWAARLGHDDITKALLDKRASIKRKDKDEKTALHWAATEGRETVVKLLLD</sequence>
<evidence type="ECO:0000313" key="5">
    <source>
        <dbReference type="Proteomes" id="UP000800093"/>
    </source>
</evidence>
<dbReference type="PROSITE" id="PS50088">
    <property type="entry name" value="ANK_REPEAT"/>
    <property type="match status" value="2"/>
</dbReference>
<name>A0A9P4JZX1_9PLEO</name>
<dbReference type="Gene3D" id="1.25.40.20">
    <property type="entry name" value="Ankyrin repeat-containing domain"/>
    <property type="match status" value="1"/>
</dbReference>
<dbReference type="OrthoDB" id="20872at2759"/>
<gene>
    <name evidence="4" type="ORF">CC78DRAFT_477021</name>
</gene>